<keyword evidence="2" id="KW-1185">Reference proteome</keyword>
<dbReference type="STRING" id="573321.SAMN04488505_10786"/>
<reference evidence="1 2" key="1">
    <citation type="submission" date="2016-10" db="EMBL/GenBank/DDBJ databases">
        <authorList>
            <person name="de Groot N.N."/>
        </authorList>
    </citation>
    <scope>NUCLEOTIDE SEQUENCE [LARGE SCALE GENOMIC DNA]</scope>
    <source>
        <strain evidence="1 2">DSM 21039</strain>
    </source>
</reference>
<dbReference type="Proteomes" id="UP000198984">
    <property type="component" value="Unassembled WGS sequence"/>
</dbReference>
<name>A0A1H8CGM0_9BACT</name>
<evidence type="ECO:0000313" key="2">
    <source>
        <dbReference type="Proteomes" id="UP000198984"/>
    </source>
</evidence>
<accession>A0A1H8CGM0</accession>
<protein>
    <submittedName>
        <fullName evidence="1">Uncharacterized protein</fullName>
    </submittedName>
</protein>
<dbReference type="NCBIfam" id="NF038153">
    <property type="entry name" value="lant_leader_L1a"/>
    <property type="match status" value="1"/>
</dbReference>
<dbReference type="EMBL" id="FOBB01000007">
    <property type="protein sequence ID" value="SEM93428.1"/>
    <property type="molecule type" value="Genomic_DNA"/>
</dbReference>
<dbReference type="AlphaFoldDB" id="A0A1H8CGM0"/>
<dbReference type="InterPro" id="IPR058238">
    <property type="entry name" value="Lant_leader_dom"/>
</dbReference>
<proteinExistence type="predicted"/>
<evidence type="ECO:0000313" key="1">
    <source>
        <dbReference type="EMBL" id="SEM93428.1"/>
    </source>
</evidence>
<gene>
    <name evidence="1" type="ORF">SAMN04488505_10786</name>
</gene>
<organism evidence="1 2">
    <name type="scientific">Chitinophaga rupis</name>
    <dbReference type="NCBI Taxonomy" id="573321"/>
    <lineage>
        <taxon>Bacteria</taxon>
        <taxon>Pseudomonadati</taxon>
        <taxon>Bacteroidota</taxon>
        <taxon>Chitinophagia</taxon>
        <taxon>Chitinophagales</taxon>
        <taxon>Chitinophagaceae</taxon>
        <taxon>Chitinophaga</taxon>
    </lineage>
</organism>
<sequence length="53" mass="5912">MKKSMEKKLTLGKIKIAKLSQSEQANRKGGAAFRPTYTGCSLYKCPPPPEREN</sequence>